<dbReference type="SUPFAM" id="SSF53383">
    <property type="entry name" value="PLP-dependent transferases"/>
    <property type="match status" value="1"/>
</dbReference>
<dbReference type="SUPFAM" id="SSF51735">
    <property type="entry name" value="NAD(P)-binding Rossmann-fold domains"/>
    <property type="match status" value="1"/>
</dbReference>
<comment type="similarity">
    <text evidence="1">Belongs to the NAD(P)-dependent epimerase/dehydratase family.</text>
</comment>
<evidence type="ECO:0000313" key="5">
    <source>
        <dbReference type="EMBL" id="RKF32530.1"/>
    </source>
</evidence>
<evidence type="ECO:0000259" key="3">
    <source>
        <dbReference type="Pfam" id="PF00266"/>
    </source>
</evidence>
<proteinExistence type="inferred from homology"/>
<dbReference type="InterPro" id="IPR015421">
    <property type="entry name" value="PyrdxlP-dep_Trfase_major"/>
</dbReference>
<dbReference type="Gene3D" id="3.90.1150.10">
    <property type="entry name" value="Aspartate Aminotransferase, domain 1"/>
    <property type="match status" value="1"/>
</dbReference>
<protein>
    <submittedName>
        <fullName evidence="5">Uncharacterized protein</fullName>
    </submittedName>
</protein>
<dbReference type="Gene3D" id="3.40.640.10">
    <property type="entry name" value="Type I PLP-dependent aspartate aminotransferase-like (Major domain)"/>
    <property type="match status" value="1"/>
</dbReference>
<dbReference type="InterPro" id="IPR000192">
    <property type="entry name" value="Aminotrans_V_dom"/>
</dbReference>
<organism evidence="5 6">
    <name type="scientific">Sphingobacterium siyangense</name>
    <dbReference type="NCBI Taxonomy" id="459529"/>
    <lineage>
        <taxon>Bacteria</taxon>
        <taxon>Pseudomonadati</taxon>
        <taxon>Bacteroidota</taxon>
        <taxon>Sphingobacteriia</taxon>
        <taxon>Sphingobacteriales</taxon>
        <taxon>Sphingobacteriaceae</taxon>
        <taxon>Sphingobacterium</taxon>
    </lineage>
</organism>
<dbReference type="EMBL" id="MCAQ01000027">
    <property type="protein sequence ID" value="RKF32530.1"/>
    <property type="molecule type" value="Genomic_DNA"/>
</dbReference>
<feature type="domain" description="NAD-dependent epimerase/dehydratase" evidence="4">
    <location>
        <begin position="5"/>
        <end position="282"/>
    </location>
</feature>
<evidence type="ECO:0000313" key="6">
    <source>
        <dbReference type="Proteomes" id="UP000286402"/>
    </source>
</evidence>
<accession>A0A420FHY5</accession>
<dbReference type="InterPro" id="IPR036291">
    <property type="entry name" value="NAD(P)-bd_dom_sf"/>
</dbReference>
<evidence type="ECO:0000256" key="2">
    <source>
        <dbReference type="ARBA" id="ARBA00022898"/>
    </source>
</evidence>
<comment type="caution">
    <text evidence="5">The sequence shown here is derived from an EMBL/GenBank/DDBJ whole genome shotgun (WGS) entry which is preliminary data.</text>
</comment>
<dbReference type="Proteomes" id="UP000286402">
    <property type="component" value="Unassembled WGS sequence"/>
</dbReference>
<dbReference type="Gene3D" id="3.90.25.10">
    <property type="entry name" value="UDP-galactose 4-epimerase, domain 1"/>
    <property type="match status" value="1"/>
</dbReference>
<dbReference type="InterPro" id="IPR015424">
    <property type="entry name" value="PyrdxlP-dep_Trfase"/>
</dbReference>
<dbReference type="Gene3D" id="3.40.50.720">
    <property type="entry name" value="NAD(P)-binding Rossmann-like Domain"/>
    <property type="match status" value="1"/>
</dbReference>
<reference evidence="5 6" key="1">
    <citation type="submission" date="2016-07" db="EMBL/GenBank/DDBJ databases">
        <title>Genome analysis of Sphingobacterium siyangense T12B17.</title>
        <authorList>
            <person name="Xu D."/>
            <person name="Su Y."/>
            <person name="Zheng S."/>
        </authorList>
    </citation>
    <scope>NUCLEOTIDE SEQUENCE [LARGE SCALE GENOMIC DNA]</scope>
    <source>
        <strain evidence="5 6">T12B17</strain>
    </source>
</reference>
<feature type="domain" description="Aminotransferase class V" evidence="3">
    <location>
        <begin position="461"/>
        <end position="772"/>
    </location>
</feature>
<gene>
    <name evidence="5" type="ORF">BCY89_15265</name>
</gene>
<dbReference type="InterPro" id="IPR001509">
    <property type="entry name" value="Epimerase_deHydtase"/>
</dbReference>
<evidence type="ECO:0000259" key="4">
    <source>
        <dbReference type="Pfam" id="PF01370"/>
    </source>
</evidence>
<dbReference type="RefSeq" id="WP_120335794.1">
    <property type="nucleotide sequence ID" value="NZ_MCAQ01000027.1"/>
</dbReference>
<dbReference type="Pfam" id="PF00266">
    <property type="entry name" value="Aminotran_5"/>
    <property type="match status" value="1"/>
</dbReference>
<dbReference type="PANTHER" id="PTHR43000">
    <property type="entry name" value="DTDP-D-GLUCOSE 4,6-DEHYDRATASE-RELATED"/>
    <property type="match status" value="1"/>
</dbReference>
<evidence type="ECO:0000256" key="1">
    <source>
        <dbReference type="ARBA" id="ARBA00007637"/>
    </source>
</evidence>
<keyword evidence="2" id="KW-0663">Pyridoxal phosphate</keyword>
<dbReference type="Pfam" id="PF01370">
    <property type="entry name" value="Epimerase"/>
    <property type="match status" value="1"/>
</dbReference>
<dbReference type="InterPro" id="IPR015422">
    <property type="entry name" value="PyrdxlP-dep_Trfase_small"/>
</dbReference>
<keyword evidence="6" id="KW-1185">Reference proteome</keyword>
<sequence length="802" mass="90317">MNGTILILGAEGYLGWPLAMKLALHHPDQKIILLDNGWRKSTVANLGFGPWLRIPHLSSRIEVFGQKYGLANMCAVHAEVCSDELAELIRRERPHTIYHLAQQCSASYSMLGLQQALYTIRNNEEGNMRLLWAVREYVPQAHIIKLGSFGEYAKGGLPIAEGYFKPGYQGQLASTPLPYPRAANDIYHVSKINDSNYVAMAARTWGLRITEVMQATVFGLLTSEMDASPDLFTRFDYDPIFGTVVNRFIAQVVSGSPMTVYGSGNQRTGLMALNDAVNSLARFAVDIPPMGEHRVVNHVTETHYSINELAADIADIARGVGLDPKISFTSDLRGESAAKKPIYSIETSLQGSHLYHTDFHTVIRESISLLQKQYSTLLSHHFSPHSAWNECSDGINLDPKRVDAVRKIENEAYWDQIRNNTFPSTRVNLNPGCLATLPQDRLETIKNQVNGNPLSLYALGREAFNAIQEECAKLWPAIGYRCNVTTSTSQAMNLLALALLRRLEEDGKRCFQVLTSEHEHPGGIGPFEHLPEYKLTYLPDVVLNDTEEFNRCLREMQPDIVFLSHVYYSTGKVMQDKWRLSNIKRAVPNAILILDVAQSLGIQQLPFGDADVLIGSTHKWLHGPLGGGLAWFKEDFASWIGALYWNKQHLFEDPQTHGFSIPGGQDFLLYERLRQSLKRYREIGPKAILDRSTYLASYLKKELKRILGHAGIAHCFMGDDVSPVVSLLVSDYDPYPLYEFLRKKDIHIKCIKHCRVEAKLGHILRFGIPYYENMGRLHMVLDTIASFVDCAIMDKQEVDLVI</sequence>
<name>A0A420FHY5_9SPHI</name>
<dbReference type="AlphaFoldDB" id="A0A420FHY5"/>